<keyword evidence="3" id="KW-1185">Reference proteome</keyword>
<sequence>MRRTIYRKVHELYGEELPPEIRHRVEGELRMMDAFGLEEDFRFVGDLTKYLRRSGIPYVMGGETSNSFLLWLLEVTSANPLPAHYYCPACGKLEFVEEPSDGFDLRPKVCGTCQVEMIRDGHDLKPEIFWGTTTDTARNVVTPQIFMRVPDGAMSRVRHFLEADPVFGEKERKTGPRGLGFYCGCLHVLTNLALPEQDDHWYDPLSADSVREFTLRHYLSILRMDPDTKAVPRSFRGVLKMFGLTRGSWSKINNQRTDEADGGSGDAVYSLNDFGYSIDIVPAFYDDVFKLLLEIGVERDSAFLEANRVHFGRGLSDYITDQFYENNALPWCNFAIRLTSRGHAVEYLIMQCRLHRYDPPQQEPEPLLAEEAFEDIPLQMRYADPFRNRSTIAVWNAYLNEPLAFAFPRNQAPVVFVTRPAGAEKEE</sequence>
<accession>A0A1I7HR57</accession>
<dbReference type="OrthoDB" id="2035657at2"/>
<proteinExistence type="predicted"/>
<dbReference type="Pfam" id="PF07733">
    <property type="entry name" value="DNA_pol3_alpha"/>
    <property type="match status" value="1"/>
</dbReference>
<dbReference type="InterPro" id="IPR011708">
    <property type="entry name" value="DNA_pol3_alpha_NTPase_dom"/>
</dbReference>
<dbReference type="GO" id="GO:0008408">
    <property type="term" value="F:3'-5' exonuclease activity"/>
    <property type="evidence" value="ECO:0007669"/>
    <property type="project" value="InterPro"/>
</dbReference>
<dbReference type="EMBL" id="FPBT01000022">
    <property type="protein sequence ID" value="SFU63150.1"/>
    <property type="molecule type" value="Genomic_DNA"/>
</dbReference>
<evidence type="ECO:0000313" key="3">
    <source>
        <dbReference type="Proteomes" id="UP000198817"/>
    </source>
</evidence>
<name>A0A1I7HR57_9FIRM</name>
<evidence type="ECO:0000313" key="2">
    <source>
        <dbReference type="EMBL" id="SFU63150.1"/>
    </source>
</evidence>
<reference evidence="2 3" key="1">
    <citation type="submission" date="2016-10" db="EMBL/GenBank/DDBJ databases">
        <authorList>
            <person name="de Groot N.N."/>
        </authorList>
    </citation>
    <scope>NUCLEOTIDE SEQUENCE [LARGE SCALE GENOMIC DNA]</scope>
    <source>
        <strain evidence="2 3">KHGC13</strain>
    </source>
</reference>
<gene>
    <name evidence="2" type="ORF">SAMN05216508_12221</name>
</gene>
<dbReference type="STRING" id="155865.SAMN05216515_12520"/>
<evidence type="ECO:0000259" key="1">
    <source>
        <dbReference type="Pfam" id="PF07733"/>
    </source>
</evidence>
<dbReference type="Proteomes" id="UP000198817">
    <property type="component" value="Unassembled WGS sequence"/>
</dbReference>
<dbReference type="RefSeq" id="WP_143096062.1">
    <property type="nucleotide sequence ID" value="NZ_FOWF01000025.1"/>
</dbReference>
<feature type="domain" description="Bacterial DNA polymerase III alpha subunit NTPase" evidence="1">
    <location>
        <begin position="2"/>
        <end position="82"/>
    </location>
</feature>
<organism evidence="2 3">
    <name type="scientific">Eubacterium pyruvativorans</name>
    <dbReference type="NCBI Taxonomy" id="155865"/>
    <lineage>
        <taxon>Bacteria</taxon>
        <taxon>Bacillati</taxon>
        <taxon>Bacillota</taxon>
        <taxon>Clostridia</taxon>
        <taxon>Eubacteriales</taxon>
        <taxon>Eubacteriaceae</taxon>
        <taxon>Eubacterium</taxon>
    </lineage>
</organism>
<protein>
    <submittedName>
        <fullName evidence="2">DNA polymerase III alpha subunit</fullName>
    </submittedName>
</protein>
<dbReference type="AlphaFoldDB" id="A0A1I7HR57"/>
<dbReference type="GO" id="GO:0006260">
    <property type="term" value="P:DNA replication"/>
    <property type="evidence" value="ECO:0007669"/>
    <property type="project" value="InterPro"/>
</dbReference>